<dbReference type="InterPro" id="IPR014219">
    <property type="entry name" value="SpoIVB"/>
</dbReference>
<evidence type="ECO:0000313" key="2">
    <source>
        <dbReference type="EMBL" id="HJB37534.1"/>
    </source>
</evidence>
<dbReference type="AlphaFoldDB" id="A0A9D2RZB5"/>
<sequence>MKAFWKQWNKGAAAKAVKLFALSVGATALCMLGCLGFLSGGKEPSALEASIFNGGKEFAHQEDSAAAAAAQDTSRQVIPLGSAFGIKLFTDGVIVASLSDIYTEEGVCCPAAEAGILPGDYLLQADGQDIPDNGALARYIGSSQGEAISFQVRREDQVFSVEVTPVYGEGSFKTGMWVRDSAAGIGTLTFYDPATGVFAGLGHGICDMDTNGVMALKSGEPAPITLSGIVKGQADSPGQLRGYFSSEESLGTLLANRETGVYGTLHQAPAGEAVETLTREEVATGPIQLLVSLDETGPQLYEAEIQEIINRDKTTKNLVVQVTDPRLLERTGGIVQGMSGAPILQNGKLAGAITHVFTEDPTLGYGIFISNMLEGMP</sequence>
<reference evidence="2" key="2">
    <citation type="submission" date="2021-04" db="EMBL/GenBank/DDBJ databases">
        <authorList>
            <person name="Gilroy R."/>
        </authorList>
    </citation>
    <scope>NUCLEOTIDE SEQUENCE</scope>
    <source>
        <strain evidence="2">ChiBcolR8-3208</strain>
    </source>
</reference>
<dbReference type="EC" id="3.4.21.116" evidence="2"/>
<dbReference type="InterPro" id="IPR036034">
    <property type="entry name" value="PDZ_sf"/>
</dbReference>
<accession>A0A9D2RZB5</accession>
<dbReference type="SUPFAM" id="SSF50156">
    <property type="entry name" value="PDZ domain-like"/>
    <property type="match status" value="1"/>
</dbReference>
<dbReference type="Gene3D" id="2.30.42.10">
    <property type="match status" value="1"/>
</dbReference>
<comment type="caution">
    <text evidence="2">The sequence shown here is derived from an EMBL/GenBank/DDBJ whole genome shotgun (WGS) entry which is preliminary data.</text>
</comment>
<evidence type="ECO:0000313" key="3">
    <source>
        <dbReference type="Proteomes" id="UP000824214"/>
    </source>
</evidence>
<keyword evidence="2" id="KW-0378">Hydrolase</keyword>
<dbReference type="InterPro" id="IPR041489">
    <property type="entry name" value="PDZ_6"/>
</dbReference>
<organism evidence="2 3">
    <name type="scientific">Candidatus Acutalibacter ornithocaccae</name>
    <dbReference type="NCBI Taxonomy" id="2838416"/>
    <lineage>
        <taxon>Bacteria</taxon>
        <taxon>Bacillati</taxon>
        <taxon>Bacillota</taxon>
        <taxon>Clostridia</taxon>
        <taxon>Eubacteriales</taxon>
        <taxon>Acutalibacteraceae</taxon>
        <taxon>Acutalibacter</taxon>
    </lineage>
</organism>
<dbReference type="InterPro" id="IPR008763">
    <property type="entry name" value="Peptidase_S55"/>
</dbReference>
<dbReference type="NCBIfam" id="TIGR02860">
    <property type="entry name" value="spore_IV_B"/>
    <property type="match status" value="1"/>
</dbReference>
<reference evidence="2" key="1">
    <citation type="journal article" date="2021" name="PeerJ">
        <title>Extensive microbial diversity within the chicken gut microbiome revealed by metagenomics and culture.</title>
        <authorList>
            <person name="Gilroy R."/>
            <person name="Ravi A."/>
            <person name="Getino M."/>
            <person name="Pursley I."/>
            <person name="Horton D.L."/>
            <person name="Alikhan N.F."/>
            <person name="Baker D."/>
            <person name="Gharbi K."/>
            <person name="Hall N."/>
            <person name="Watson M."/>
            <person name="Adriaenssens E.M."/>
            <person name="Foster-Nyarko E."/>
            <person name="Jarju S."/>
            <person name="Secka A."/>
            <person name="Antonio M."/>
            <person name="Oren A."/>
            <person name="Chaudhuri R.R."/>
            <person name="La Ragione R."/>
            <person name="Hildebrand F."/>
            <person name="Pallen M.J."/>
        </authorList>
    </citation>
    <scope>NUCLEOTIDE SEQUENCE</scope>
    <source>
        <strain evidence="2">ChiBcolR8-3208</strain>
    </source>
</reference>
<dbReference type="GO" id="GO:0016787">
    <property type="term" value="F:hydrolase activity"/>
    <property type="evidence" value="ECO:0007669"/>
    <property type="project" value="UniProtKB-KW"/>
</dbReference>
<evidence type="ECO:0000259" key="1">
    <source>
        <dbReference type="PROSITE" id="PS51494"/>
    </source>
</evidence>
<name>A0A9D2RZB5_9FIRM</name>
<dbReference type="Proteomes" id="UP000824214">
    <property type="component" value="Unassembled WGS sequence"/>
</dbReference>
<dbReference type="Pfam" id="PF05580">
    <property type="entry name" value="Peptidase_S55"/>
    <property type="match status" value="1"/>
</dbReference>
<dbReference type="Pfam" id="PF17820">
    <property type="entry name" value="PDZ_6"/>
    <property type="match status" value="1"/>
</dbReference>
<proteinExistence type="predicted"/>
<dbReference type="EMBL" id="DWXZ01000119">
    <property type="protein sequence ID" value="HJB37534.1"/>
    <property type="molecule type" value="Genomic_DNA"/>
</dbReference>
<feature type="domain" description="Peptidase S55" evidence="1">
    <location>
        <begin position="155"/>
        <end position="377"/>
    </location>
</feature>
<gene>
    <name evidence="2" type="primary">spoIVB</name>
    <name evidence="2" type="ORF">H9942_05645</name>
</gene>
<protein>
    <submittedName>
        <fullName evidence="2">SpoIVB peptidase</fullName>
        <ecNumber evidence="2">3.4.21.116</ecNumber>
    </submittedName>
</protein>
<dbReference type="PROSITE" id="PS51494">
    <property type="entry name" value="SPOIVB"/>
    <property type="match status" value="1"/>
</dbReference>